<feature type="region of interest" description="Disordered" evidence="10">
    <location>
        <begin position="116"/>
        <end position="167"/>
    </location>
</feature>
<dbReference type="Gramene" id="TRITD5Bv1G076410.1">
    <property type="protein sequence ID" value="TRITD5Bv1G076410.1"/>
    <property type="gene ID" value="TRITD5Bv1G076410"/>
</dbReference>
<dbReference type="SUPFAM" id="SSF57959">
    <property type="entry name" value="Leucine zipper domain"/>
    <property type="match status" value="1"/>
</dbReference>
<sequence>MSACRILANRQSAARSKERKIKYTGELERKVQTLQTEATTLSAQLTLLQRDTSGLTTENRELKLRLQSMEEQAKLRDALNDALREEVQRLKIAAGQAPNMNGSQFNGGLQQIPSYFSQQHQRQQQQQQMAYLGGHQAQRHHPNHHQSPSNGGQSLSGLSLDDSMDFI</sequence>
<proteinExistence type="inferred from homology"/>
<evidence type="ECO:0000256" key="5">
    <source>
        <dbReference type="ARBA" id="ARBA00023159"/>
    </source>
</evidence>
<dbReference type="PROSITE" id="PS50217">
    <property type="entry name" value="BZIP"/>
    <property type="match status" value="1"/>
</dbReference>
<dbReference type="InterPro" id="IPR046347">
    <property type="entry name" value="bZIP_sf"/>
</dbReference>
<dbReference type="InterPro" id="IPR044759">
    <property type="entry name" value="bZIP_RF2"/>
</dbReference>
<reference evidence="12 13" key="1">
    <citation type="submission" date="2017-09" db="EMBL/GenBank/DDBJ databases">
        <authorList>
            <consortium name="International Durum Wheat Genome Sequencing Consortium (IDWGSC)"/>
            <person name="Milanesi L."/>
        </authorList>
    </citation>
    <scope>NUCLEOTIDE SEQUENCE [LARGE SCALE GENOMIC DNA]</scope>
    <source>
        <strain evidence="13">cv. Svevo</strain>
    </source>
</reference>
<evidence type="ECO:0000256" key="4">
    <source>
        <dbReference type="ARBA" id="ARBA00023125"/>
    </source>
</evidence>
<dbReference type="PANTHER" id="PTHR13690">
    <property type="entry name" value="TRANSCRIPTION FACTOR POSF21-RELATED"/>
    <property type="match status" value="1"/>
</dbReference>
<comment type="similarity">
    <text evidence="2">Belongs to the bZIP family.</text>
</comment>
<name>A0A9R0X402_TRITD</name>
<dbReference type="Gene3D" id="1.20.5.170">
    <property type="match status" value="1"/>
</dbReference>
<dbReference type="Pfam" id="PF00170">
    <property type="entry name" value="bZIP_1"/>
    <property type="match status" value="1"/>
</dbReference>
<dbReference type="Proteomes" id="UP000324705">
    <property type="component" value="Chromosome 5B"/>
</dbReference>
<evidence type="ECO:0000256" key="2">
    <source>
        <dbReference type="ARBA" id="ARBA00007163"/>
    </source>
</evidence>
<protein>
    <recommendedName>
        <fullName evidence="11">BZIP domain-containing protein</fullName>
    </recommendedName>
</protein>
<feature type="domain" description="BZIP" evidence="11">
    <location>
        <begin position="5"/>
        <end position="62"/>
    </location>
</feature>
<evidence type="ECO:0000256" key="7">
    <source>
        <dbReference type="ARBA" id="ARBA00023242"/>
    </source>
</evidence>
<evidence type="ECO:0000256" key="10">
    <source>
        <dbReference type="SAM" id="MobiDB-lite"/>
    </source>
</evidence>
<accession>A0A9R0X402</accession>
<dbReference type="GO" id="GO:0003700">
    <property type="term" value="F:DNA-binding transcription factor activity"/>
    <property type="evidence" value="ECO:0007669"/>
    <property type="project" value="InterPro"/>
</dbReference>
<evidence type="ECO:0000256" key="3">
    <source>
        <dbReference type="ARBA" id="ARBA00023015"/>
    </source>
</evidence>
<evidence type="ECO:0000256" key="6">
    <source>
        <dbReference type="ARBA" id="ARBA00023163"/>
    </source>
</evidence>
<evidence type="ECO:0000256" key="9">
    <source>
        <dbReference type="SAM" id="Coils"/>
    </source>
</evidence>
<dbReference type="AlphaFoldDB" id="A0A9R0X402"/>
<gene>
    <name evidence="12" type="ORF">TRITD_5Bv1G076410</name>
</gene>
<evidence type="ECO:0000256" key="8">
    <source>
        <dbReference type="ARBA" id="ARBA00054342"/>
    </source>
</evidence>
<keyword evidence="5" id="KW-0010">Activator</keyword>
<dbReference type="SMART" id="SM00338">
    <property type="entry name" value="BRLZ"/>
    <property type="match status" value="1"/>
</dbReference>
<keyword evidence="13" id="KW-1185">Reference proteome</keyword>
<dbReference type="CDD" id="cd14703">
    <property type="entry name" value="bZIP_plant_RF2"/>
    <property type="match status" value="1"/>
</dbReference>
<keyword evidence="6" id="KW-0804">Transcription</keyword>
<feature type="compositionally biased region" description="Low complexity" evidence="10">
    <location>
        <begin position="147"/>
        <end position="161"/>
    </location>
</feature>
<organism evidence="12 13">
    <name type="scientific">Triticum turgidum subsp. durum</name>
    <name type="common">Durum wheat</name>
    <name type="synonym">Triticum durum</name>
    <dbReference type="NCBI Taxonomy" id="4567"/>
    <lineage>
        <taxon>Eukaryota</taxon>
        <taxon>Viridiplantae</taxon>
        <taxon>Streptophyta</taxon>
        <taxon>Embryophyta</taxon>
        <taxon>Tracheophyta</taxon>
        <taxon>Spermatophyta</taxon>
        <taxon>Magnoliopsida</taxon>
        <taxon>Liliopsida</taxon>
        <taxon>Poales</taxon>
        <taxon>Poaceae</taxon>
        <taxon>BOP clade</taxon>
        <taxon>Pooideae</taxon>
        <taxon>Triticodae</taxon>
        <taxon>Triticeae</taxon>
        <taxon>Triticinae</taxon>
        <taxon>Triticum</taxon>
    </lineage>
</organism>
<evidence type="ECO:0000259" key="11">
    <source>
        <dbReference type="PROSITE" id="PS50217"/>
    </source>
</evidence>
<keyword evidence="4" id="KW-0238">DNA-binding</keyword>
<dbReference type="GO" id="GO:0005634">
    <property type="term" value="C:nucleus"/>
    <property type="evidence" value="ECO:0007669"/>
    <property type="project" value="UniProtKB-SubCell"/>
</dbReference>
<keyword evidence="9" id="KW-0175">Coiled coil</keyword>
<dbReference type="FunFam" id="1.20.5.170:FF:000009">
    <property type="entry name" value="probable transcription factor PosF21"/>
    <property type="match status" value="1"/>
</dbReference>
<dbReference type="InterPro" id="IPR004827">
    <property type="entry name" value="bZIP"/>
</dbReference>
<dbReference type="EMBL" id="LT934120">
    <property type="protein sequence ID" value="VAI29610.1"/>
    <property type="molecule type" value="Genomic_DNA"/>
</dbReference>
<dbReference type="GO" id="GO:0003677">
    <property type="term" value="F:DNA binding"/>
    <property type="evidence" value="ECO:0007669"/>
    <property type="project" value="UniProtKB-KW"/>
</dbReference>
<evidence type="ECO:0000313" key="12">
    <source>
        <dbReference type="EMBL" id="VAI29610.1"/>
    </source>
</evidence>
<comment type="function">
    <text evidence="8">Transcription factor probably involved in vascular development and shoot tissue organization. Binds to the DNA sequence 5'-CCGAGTGTGCCCCTGG-3' present in the promoter region Box II of the phloem-specific rice tungro bacilliform virus (RTBV) promoter. May regulate tissue-specific expression of the RTBV promoter and virus replication.</text>
</comment>
<feature type="coiled-coil region" evidence="9">
    <location>
        <begin position="31"/>
        <end position="86"/>
    </location>
</feature>
<keyword evidence="3" id="KW-0805">Transcription regulation</keyword>
<keyword evidence="7" id="KW-0539">Nucleus</keyword>
<evidence type="ECO:0000313" key="13">
    <source>
        <dbReference type="Proteomes" id="UP000324705"/>
    </source>
</evidence>
<feature type="compositionally biased region" description="Low complexity" evidence="10">
    <location>
        <begin position="118"/>
        <end position="128"/>
    </location>
</feature>
<dbReference type="PANTHER" id="PTHR13690:SF86">
    <property type="entry name" value="TRANSCRIPTION FACTOR VIP1"/>
    <property type="match status" value="1"/>
</dbReference>
<evidence type="ECO:0000256" key="1">
    <source>
        <dbReference type="ARBA" id="ARBA00004123"/>
    </source>
</evidence>
<comment type="subcellular location">
    <subcellularLocation>
        <location evidence="1">Nucleus</location>
    </subcellularLocation>
</comment>